<dbReference type="AlphaFoldDB" id="A0A4R3LPW7"/>
<comment type="caution">
    <text evidence="1">The sequence shown here is derived from an EMBL/GenBank/DDBJ whole genome shotgun (WGS) entry which is preliminary data.</text>
</comment>
<organism evidence="1 2">
    <name type="scientific">Aquabacter spiritensis</name>
    <dbReference type="NCBI Taxonomy" id="933073"/>
    <lineage>
        <taxon>Bacteria</taxon>
        <taxon>Pseudomonadati</taxon>
        <taxon>Pseudomonadota</taxon>
        <taxon>Alphaproteobacteria</taxon>
        <taxon>Hyphomicrobiales</taxon>
        <taxon>Xanthobacteraceae</taxon>
        <taxon>Aquabacter</taxon>
    </lineage>
</organism>
<evidence type="ECO:0000313" key="2">
    <source>
        <dbReference type="Proteomes" id="UP000294664"/>
    </source>
</evidence>
<dbReference type="OrthoDB" id="9798292at2"/>
<proteinExistence type="predicted"/>
<accession>A0A4R3LPW7</accession>
<dbReference type="Proteomes" id="UP000294664">
    <property type="component" value="Unassembled WGS sequence"/>
</dbReference>
<gene>
    <name evidence="1" type="ORF">EDC64_11388</name>
</gene>
<name>A0A4R3LPW7_9HYPH</name>
<dbReference type="RefSeq" id="WP_132034065.1">
    <property type="nucleotide sequence ID" value="NZ_SMAI01000013.1"/>
</dbReference>
<protein>
    <recommendedName>
        <fullName evidence="3">DUF1489 family protein</fullName>
    </recommendedName>
</protein>
<evidence type="ECO:0000313" key="1">
    <source>
        <dbReference type="EMBL" id="TCT02440.1"/>
    </source>
</evidence>
<dbReference type="EMBL" id="SMAI01000013">
    <property type="protein sequence ID" value="TCT02440.1"/>
    <property type="molecule type" value="Genomic_DNA"/>
</dbReference>
<keyword evidence="2" id="KW-1185">Reference proteome</keyword>
<dbReference type="PIRSF" id="PIRSF032025">
    <property type="entry name" value="UCP032025"/>
    <property type="match status" value="1"/>
</dbReference>
<evidence type="ECO:0008006" key="3">
    <source>
        <dbReference type="Google" id="ProtNLM"/>
    </source>
</evidence>
<reference evidence="1 2" key="1">
    <citation type="submission" date="2019-03" db="EMBL/GenBank/DDBJ databases">
        <title>Genomic Encyclopedia of Type Strains, Phase IV (KMG-IV): sequencing the most valuable type-strain genomes for metagenomic binning, comparative biology and taxonomic classification.</title>
        <authorList>
            <person name="Goeker M."/>
        </authorList>
    </citation>
    <scope>NUCLEOTIDE SEQUENCE [LARGE SCALE GENOMIC DNA]</scope>
    <source>
        <strain evidence="1 2">DSM 9035</strain>
    </source>
</reference>
<dbReference type="Pfam" id="PF07370">
    <property type="entry name" value="DUF1489"/>
    <property type="match status" value="1"/>
</dbReference>
<dbReference type="InterPro" id="IPR008320">
    <property type="entry name" value="UCP032025"/>
</dbReference>
<sequence>MNARAKAAKPSPRDLSVPPAGGLHLLKLCVGADSVEDLTAWIAARLAERAARGLPGDHAHVTRMMPTRATELLAGGSLYWVIKGEVLCRQRLRAIEPFVDGEGIGRCRLVLDPTVVRVVARPSRPFQGWRYLKGAEAPFDAAEGQADDRLPEAMQRELRALGLL</sequence>